<name>X1H8V6_9ZZZZ</name>
<dbReference type="EMBL" id="BARU01033365">
    <property type="protein sequence ID" value="GAH66621.1"/>
    <property type="molecule type" value="Genomic_DNA"/>
</dbReference>
<comment type="caution">
    <text evidence="1">The sequence shown here is derived from an EMBL/GenBank/DDBJ whole genome shotgun (WGS) entry which is preliminary data.</text>
</comment>
<proteinExistence type="predicted"/>
<reference evidence="1" key="1">
    <citation type="journal article" date="2014" name="Front. Microbiol.">
        <title>High frequency of phylogenetically diverse reductive dehalogenase-homologous genes in deep subseafloor sedimentary metagenomes.</title>
        <authorList>
            <person name="Kawai M."/>
            <person name="Futagami T."/>
            <person name="Toyoda A."/>
            <person name="Takaki Y."/>
            <person name="Nishi S."/>
            <person name="Hori S."/>
            <person name="Arai W."/>
            <person name="Tsubouchi T."/>
            <person name="Morono Y."/>
            <person name="Uchiyama I."/>
            <person name="Ito T."/>
            <person name="Fujiyama A."/>
            <person name="Inagaki F."/>
            <person name="Takami H."/>
        </authorList>
    </citation>
    <scope>NUCLEOTIDE SEQUENCE</scope>
    <source>
        <strain evidence="1">Expedition CK06-06</strain>
    </source>
</reference>
<feature type="non-terminal residue" evidence="1">
    <location>
        <position position="68"/>
    </location>
</feature>
<dbReference type="AlphaFoldDB" id="X1H8V6"/>
<evidence type="ECO:0000313" key="1">
    <source>
        <dbReference type="EMBL" id="GAH66621.1"/>
    </source>
</evidence>
<protein>
    <submittedName>
        <fullName evidence="1">Uncharacterized protein</fullName>
    </submittedName>
</protein>
<accession>X1H8V6</accession>
<organism evidence="1">
    <name type="scientific">marine sediment metagenome</name>
    <dbReference type="NCBI Taxonomy" id="412755"/>
    <lineage>
        <taxon>unclassified sequences</taxon>
        <taxon>metagenomes</taxon>
        <taxon>ecological metagenomes</taxon>
    </lineage>
</organism>
<sequence length="68" mass="7841">MSNDNEKESGARIQLSGLWKQESRTGKTYYSGSLGPSVQLQLWPNKFKEEGDKRPDLVLYLVKREPKK</sequence>
<gene>
    <name evidence="1" type="ORF">S03H2_52524</name>
</gene>